<evidence type="ECO:0000259" key="2">
    <source>
        <dbReference type="PROSITE" id="PS50020"/>
    </source>
</evidence>
<feature type="domain" description="WW" evidence="2">
    <location>
        <begin position="7"/>
        <end position="41"/>
    </location>
</feature>
<feature type="compositionally biased region" description="Polar residues" evidence="1">
    <location>
        <begin position="146"/>
        <end position="155"/>
    </location>
</feature>
<dbReference type="InterPro" id="IPR008936">
    <property type="entry name" value="Rho_GTPase_activation_prot"/>
</dbReference>
<dbReference type="Gene3D" id="1.25.40.530">
    <property type="entry name" value="MyTH4 domain"/>
    <property type="match status" value="1"/>
</dbReference>
<dbReference type="SUPFAM" id="SSF51045">
    <property type="entry name" value="WW domain"/>
    <property type="match status" value="3"/>
</dbReference>
<dbReference type="AlphaFoldDB" id="A0A5J4WW62"/>
<dbReference type="Gene3D" id="1.10.555.10">
    <property type="entry name" value="Rho GTPase activation protein"/>
    <property type="match status" value="1"/>
</dbReference>
<evidence type="ECO:0000256" key="1">
    <source>
        <dbReference type="SAM" id="MobiDB-lite"/>
    </source>
</evidence>
<protein>
    <submittedName>
        <fullName evidence="5">Putative Rho GTPase-activating protein 39</fullName>
    </submittedName>
</protein>
<feature type="region of interest" description="Disordered" evidence="1">
    <location>
        <begin position="1"/>
        <end position="100"/>
    </location>
</feature>
<reference evidence="5 6" key="1">
    <citation type="submission" date="2019-03" db="EMBL/GenBank/DDBJ databases">
        <title>Single cell metagenomics reveals metabolic interactions within the superorganism composed of flagellate Streblomastix strix and complex community of Bacteroidetes bacteria on its surface.</title>
        <authorList>
            <person name="Treitli S.C."/>
            <person name="Kolisko M."/>
            <person name="Husnik F."/>
            <person name="Keeling P."/>
            <person name="Hampl V."/>
        </authorList>
    </citation>
    <scope>NUCLEOTIDE SEQUENCE [LARGE SCALE GENOMIC DNA]</scope>
    <source>
        <strain evidence="5">ST1C</strain>
    </source>
</reference>
<feature type="domain" description="WW" evidence="2">
    <location>
        <begin position="93"/>
        <end position="127"/>
    </location>
</feature>
<name>A0A5J4WW62_9EUKA</name>
<dbReference type="PROSITE" id="PS50020">
    <property type="entry name" value="WW_DOMAIN_2"/>
    <property type="match status" value="3"/>
</dbReference>
<dbReference type="EMBL" id="SNRW01000825">
    <property type="protein sequence ID" value="KAA6399073.1"/>
    <property type="molecule type" value="Genomic_DNA"/>
</dbReference>
<dbReference type="InterPro" id="IPR038185">
    <property type="entry name" value="MyTH4_dom_sf"/>
</dbReference>
<dbReference type="Proteomes" id="UP000324800">
    <property type="component" value="Unassembled WGS sequence"/>
</dbReference>
<dbReference type="InterPro" id="IPR001202">
    <property type="entry name" value="WW_dom"/>
</dbReference>
<feature type="domain" description="MyTH4" evidence="4">
    <location>
        <begin position="390"/>
        <end position="580"/>
    </location>
</feature>
<dbReference type="SUPFAM" id="SSF48350">
    <property type="entry name" value="GTPase activation domain, GAP"/>
    <property type="match status" value="1"/>
</dbReference>
<evidence type="ECO:0000313" key="5">
    <source>
        <dbReference type="EMBL" id="KAA6399073.1"/>
    </source>
</evidence>
<feature type="domain" description="Rho-GAP" evidence="3">
    <location>
        <begin position="588"/>
        <end position="793"/>
    </location>
</feature>
<organism evidence="5 6">
    <name type="scientific">Streblomastix strix</name>
    <dbReference type="NCBI Taxonomy" id="222440"/>
    <lineage>
        <taxon>Eukaryota</taxon>
        <taxon>Metamonada</taxon>
        <taxon>Preaxostyla</taxon>
        <taxon>Oxymonadida</taxon>
        <taxon>Streblomastigidae</taxon>
        <taxon>Streblomastix</taxon>
    </lineage>
</organism>
<feature type="compositionally biased region" description="Basic and acidic residues" evidence="1">
    <location>
        <begin position="61"/>
        <end position="71"/>
    </location>
</feature>
<dbReference type="Gene3D" id="2.20.70.10">
    <property type="match status" value="2"/>
</dbReference>
<dbReference type="InterPro" id="IPR000857">
    <property type="entry name" value="MyTH4_dom"/>
</dbReference>
<gene>
    <name evidence="5" type="ORF">EZS28_005396</name>
</gene>
<dbReference type="SMART" id="SM00324">
    <property type="entry name" value="RhoGAP"/>
    <property type="match status" value="1"/>
</dbReference>
<dbReference type="GO" id="GO:0005096">
    <property type="term" value="F:GTPase activator activity"/>
    <property type="evidence" value="ECO:0007669"/>
    <property type="project" value="TreeGrafter"/>
</dbReference>
<dbReference type="InterPro" id="IPR036020">
    <property type="entry name" value="WW_dom_sf"/>
</dbReference>
<feature type="compositionally biased region" description="Basic and acidic residues" evidence="1">
    <location>
        <begin position="158"/>
        <end position="184"/>
    </location>
</feature>
<dbReference type="PROSITE" id="PS51016">
    <property type="entry name" value="MYTH4"/>
    <property type="match status" value="1"/>
</dbReference>
<comment type="caution">
    <text evidence="5">The sequence shown here is derived from an EMBL/GenBank/DDBJ whole genome shotgun (WGS) entry which is preliminary data.</text>
</comment>
<proteinExistence type="predicted"/>
<accession>A0A5J4WW62</accession>
<dbReference type="CDD" id="cd00201">
    <property type="entry name" value="WW"/>
    <property type="match status" value="2"/>
</dbReference>
<feature type="compositionally biased region" description="Low complexity" evidence="1">
    <location>
        <begin position="316"/>
        <end position="333"/>
    </location>
</feature>
<dbReference type="Pfam" id="PF00620">
    <property type="entry name" value="RhoGAP"/>
    <property type="match status" value="1"/>
</dbReference>
<feature type="domain" description="WW" evidence="2">
    <location>
        <begin position="57"/>
        <end position="91"/>
    </location>
</feature>
<dbReference type="PROSITE" id="PS50238">
    <property type="entry name" value="RHOGAP"/>
    <property type="match status" value="1"/>
</dbReference>
<evidence type="ECO:0000259" key="4">
    <source>
        <dbReference type="PROSITE" id="PS51016"/>
    </source>
</evidence>
<sequence>MSEGDPGDLPEGWNQRKDPQSGRTYYFNKTTKERTWNKPVKQQAGTQEVHPESEPAADLPEGWKERVDEKSKRKYYSNPSTSEKTWEKPPSSKDLPSGWEVSYDKSTRKWFYNNKSLKIQQAERPTQVDFDDLKGKNIMEGLVVGLSNNQQQQAVKISDAKEEKQKEPNEKKDQEQQPIKSDDQETHEEDQTNANAQPSTKTNSNPLYQLKSSSQTNIFKDSSADASQIKHTSSFSGQQQGQGTGSIIGQSRTHQSVKLMPPPPPPADPNRKLTLNTDEQMQQKKQEELNKKNDEKEKDVNKEKEKDDLKPSKITSGASSNIPISPAIKKPPIQVSEETGPGIVIKKLPPSLQEEIHRFDKTTFVQEHFRKYTKGFFHKVQVPPDEVMQMQSGSLKQPILIQITKEKQKQVLNNFDNILIYQGLKGNIKFEQIQGTAEQEKKRDKQMTQIAHQIVNLGQLNENFRNEIFCQLIKQTTVGSQTEKELKLNILQDALRRGWQLIMLCCETFAPQTNFESVLLAHIEKAMDAGHISTEGTQSTVQEEISMFATYSLNKLLTTVRFGGILKVDEKKISDIKQITRIRRVFDCSLADIMLRQSTLAAPEKDFLVPTVLLFLINRLQQTNGLKTEGIFRKCVTIDETENAIALLNLGDYGNQFFRSQNNPHAYAVLLKNWLKRLEEPIIPFMLYEKALDTLRPPGQDGTSQERVSPCEFINTKLPLANILTLKCLSRFLKKVYAEENVRTNLMAVQNVALIFAPTLIKSKSEDPSVMAKNLRLEISFIMTVILEIGNLTRDEESKIAEAEKWVLDNYCKPR</sequence>
<dbReference type="InterPro" id="IPR000198">
    <property type="entry name" value="RhoGAP_dom"/>
</dbReference>
<dbReference type="Pfam" id="PF00397">
    <property type="entry name" value="WW"/>
    <property type="match status" value="2"/>
</dbReference>
<evidence type="ECO:0000259" key="3">
    <source>
        <dbReference type="PROSITE" id="PS50238"/>
    </source>
</evidence>
<dbReference type="SMART" id="SM00456">
    <property type="entry name" value="WW"/>
    <property type="match status" value="3"/>
</dbReference>
<dbReference type="PANTHER" id="PTHR45876">
    <property type="entry name" value="FI04035P"/>
    <property type="match status" value="1"/>
</dbReference>
<feature type="region of interest" description="Disordered" evidence="1">
    <location>
        <begin position="144"/>
        <end position="334"/>
    </location>
</feature>
<dbReference type="GO" id="GO:0005856">
    <property type="term" value="C:cytoskeleton"/>
    <property type="evidence" value="ECO:0007669"/>
    <property type="project" value="InterPro"/>
</dbReference>
<dbReference type="GO" id="GO:0005737">
    <property type="term" value="C:cytoplasm"/>
    <property type="evidence" value="ECO:0007669"/>
    <property type="project" value="TreeGrafter"/>
</dbReference>
<evidence type="ECO:0000313" key="6">
    <source>
        <dbReference type="Proteomes" id="UP000324800"/>
    </source>
</evidence>
<dbReference type="GO" id="GO:0007165">
    <property type="term" value="P:signal transduction"/>
    <property type="evidence" value="ECO:0007669"/>
    <property type="project" value="InterPro"/>
</dbReference>
<dbReference type="SMART" id="SM00139">
    <property type="entry name" value="MyTH4"/>
    <property type="match status" value="1"/>
</dbReference>
<feature type="compositionally biased region" description="Polar residues" evidence="1">
    <location>
        <begin position="192"/>
        <end position="231"/>
    </location>
</feature>
<dbReference type="Pfam" id="PF00784">
    <property type="entry name" value="MyTH4"/>
    <property type="match status" value="1"/>
</dbReference>
<dbReference type="OrthoDB" id="3045089at2759"/>
<feature type="compositionally biased region" description="Basic and acidic residues" evidence="1">
    <location>
        <begin position="281"/>
        <end position="311"/>
    </location>
</feature>
<dbReference type="PANTHER" id="PTHR45876:SF8">
    <property type="entry name" value="FI04035P"/>
    <property type="match status" value="1"/>
</dbReference>